<evidence type="ECO:0000313" key="2">
    <source>
        <dbReference type="EMBL" id="KAJ9567690.1"/>
    </source>
</evidence>
<comment type="caution">
    <text evidence="2">The sequence shown here is derived from an EMBL/GenBank/DDBJ whole genome shotgun (WGS) entry which is preliminary data.</text>
</comment>
<protein>
    <submittedName>
        <fullName evidence="2">Uncharacterized protein</fullName>
    </submittedName>
</protein>
<organism evidence="2 3">
    <name type="scientific">Centaurea solstitialis</name>
    <name type="common">yellow star-thistle</name>
    <dbReference type="NCBI Taxonomy" id="347529"/>
    <lineage>
        <taxon>Eukaryota</taxon>
        <taxon>Viridiplantae</taxon>
        <taxon>Streptophyta</taxon>
        <taxon>Embryophyta</taxon>
        <taxon>Tracheophyta</taxon>
        <taxon>Spermatophyta</taxon>
        <taxon>Magnoliopsida</taxon>
        <taxon>eudicotyledons</taxon>
        <taxon>Gunneridae</taxon>
        <taxon>Pentapetalae</taxon>
        <taxon>asterids</taxon>
        <taxon>campanulids</taxon>
        <taxon>Asterales</taxon>
        <taxon>Asteraceae</taxon>
        <taxon>Carduoideae</taxon>
        <taxon>Cardueae</taxon>
        <taxon>Centaureinae</taxon>
        <taxon>Centaurea</taxon>
    </lineage>
</organism>
<dbReference type="Proteomes" id="UP001172457">
    <property type="component" value="Chromosome 1"/>
</dbReference>
<dbReference type="PANTHER" id="PTHR32161">
    <property type="entry name" value="DPP6 N-TERMINAL DOMAIN-LIKE PROTEIN"/>
    <property type="match status" value="1"/>
</dbReference>
<gene>
    <name evidence="2" type="ORF">OSB04_003656</name>
</gene>
<evidence type="ECO:0000313" key="3">
    <source>
        <dbReference type="Proteomes" id="UP001172457"/>
    </source>
</evidence>
<name>A0AA38TVA8_9ASTR</name>
<dbReference type="Pfam" id="PF07676">
    <property type="entry name" value="PD40"/>
    <property type="match status" value="1"/>
</dbReference>
<feature type="region of interest" description="Disordered" evidence="1">
    <location>
        <begin position="1"/>
        <end position="21"/>
    </location>
</feature>
<dbReference type="PANTHER" id="PTHR32161:SF8">
    <property type="entry name" value="DPP6 N-TERMINAL DOMAIN-LIKE PROTEIN"/>
    <property type="match status" value="1"/>
</dbReference>
<proteinExistence type="predicted"/>
<keyword evidence="3" id="KW-1185">Reference proteome</keyword>
<dbReference type="EMBL" id="JARYMX010000001">
    <property type="protein sequence ID" value="KAJ9567690.1"/>
    <property type="molecule type" value="Genomic_DNA"/>
</dbReference>
<dbReference type="AlphaFoldDB" id="A0AA38TVA8"/>
<dbReference type="InterPro" id="IPR011659">
    <property type="entry name" value="WD40"/>
</dbReference>
<evidence type="ECO:0000256" key="1">
    <source>
        <dbReference type="SAM" id="MobiDB-lite"/>
    </source>
</evidence>
<accession>A0AA38TVA8</accession>
<sequence>MGRAATTDFPSGSAGRTNHPWFSPDGKYIVFTSDYAAVSAEPISNSHHYQPYGEIFTMGKFGWFGVNQIDT</sequence>
<reference evidence="2" key="1">
    <citation type="submission" date="2023-03" db="EMBL/GenBank/DDBJ databases">
        <title>Chromosome-scale reference genome and RAD-based genetic map of yellow starthistle (Centaurea solstitialis) reveal putative structural variation and QTLs associated with invader traits.</title>
        <authorList>
            <person name="Reatini B."/>
            <person name="Cang F.A."/>
            <person name="Jiang Q."/>
            <person name="Mckibben M.T.W."/>
            <person name="Barker M.S."/>
            <person name="Rieseberg L.H."/>
            <person name="Dlugosch K.M."/>
        </authorList>
    </citation>
    <scope>NUCLEOTIDE SEQUENCE</scope>
    <source>
        <strain evidence="2">CAN-66</strain>
        <tissue evidence="2">Leaf</tissue>
    </source>
</reference>